<reference evidence="9 10" key="1">
    <citation type="submission" date="2011-11" db="EMBL/GenBank/DDBJ databases">
        <title>Improved High-Quality Draft sequence of Beggiatoa alba B18lD.</title>
        <authorList>
            <consortium name="US DOE Joint Genome Institute"/>
            <person name="Lucas S."/>
            <person name="Han J."/>
            <person name="Lapidus A."/>
            <person name="Cheng J.-F."/>
            <person name="Goodwin L."/>
            <person name="Pitluck S."/>
            <person name="Peters L."/>
            <person name="Mikhailova N."/>
            <person name="Held B."/>
            <person name="Detter J.C."/>
            <person name="Han C."/>
            <person name="Tapia R."/>
            <person name="Land M."/>
            <person name="Hauser L."/>
            <person name="Kyrpides N."/>
            <person name="Ivanova N."/>
            <person name="Pagani I."/>
            <person name="Samuel K."/>
            <person name="Teske A."/>
            <person name="Mueller J."/>
            <person name="Woyke T."/>
        </authorList>
    </citation>
    <scope>NUCLEOTIDE SEQUENCE [LARGE SCALE GENOMIC DNA]</scope>
    <source>
        <strain evidence="9 10">B18LD</strain>
    </source>
</reference>
<dbReference type="PANTHER" id="PTHR30558:SF7">
    <property type="entry name" value="TOL-PAL SYSTEM PROTEIN TOLR"/>
    <property type="match status" value="1"/>
</dbReference>
<keyword evidence="7" id="KW-0653">Protein transport</keyword>
<keyword evidence="3" id="KW-1003">Cell membrane</keyword>
<evidence type="ECO:0000256" key="6">
    <source>
        <dbReference type="ARBA" id="ARBA00023136"/>
    </source>
</evidence>
<organism evidence="9 10">
    <name type="scientific">Beggiatoa alba B18LD</name>
    <dbReference type="NCBI Taxonomy" id="395493"/>
    <lineage>
        <taxon>Bacteria</taxon>
        <taxon>Pseudomonadati</taxon>
        <taxon>Pseudomonadota</taxon>
        <taxon>Gammaproteobacteria</taxon>
        <taxon>Thiotrichales</taxon>
        <taxon>Thiotrichaceae</taxon>
        <taxon>Beggiatoa</taxon>
    </lineage>
</organism>
<dbReference type="Gene3D" id="3.30.420.270">
    <property type="match status" value="1"/>
</dbReference>
<dbReference type="GO" id="GO:0005886">
    <property type="term" value="C:plasma membrane"/>
    <property type="evidence" value="ECO:0007669"/>
    <property type="project" value="UniProtKB-SubCell"/>
</dbReference>
<dbReference type="InterPro" id="IPR003400">
    <property type="entry name" value="ExbD"/>
</dbReference>
<evidence type="ECO:0000256" key="7">
    <source>
        <dbReference type="RuleBase" id="RU003879"/>
    </source>
</evidence>
<accession>I3CGS5</accession>
<dbReference type="AlphaFoldDB" id="I3CGS5"/>
<evidence type="ECO:0000256" key="1">
    <source>
        <dbReference type="ARBA" id="ARBA00004162"/>
    </source>
</evidence>
<dbReference type="Proteomes" id="UP000005744">
    <property type="component" value="Unassembled WGS sequence"/>
</dbReference>
<comment type="similarity">
    <text evidence="2 7">Belongs to the ExbD/TolR family.</text>
</comment>
<dbReference type="STRING" id="395493.BegalDRAFT_1946"/>
<dbReference type="EMBL" id="JH600070">
    <property type="protein sequence ID" value="EIJ42818.1"/>
    <property type="molecule type" value="Genomic_DNA"/>
</dbReference>
<proteinExistence type="inferred from homology"/>
<evidence type="ECO:0000313" key="10">
    <source>
        <dbReference type="Proteomes" id="UP000005744"/>
    </source>
</evidence>
<evidence type="ECO:0000313" key="9">
    <source>
        <dbReference type="EMBL" id="EIJ42818.1"/>
    </source>
</evidence>
<sequence length="143" mass="15705">MARSTRRKHRMAEMNVVPYIDVMLVLLIIFMITSPLLTEGVNVQLPKAGQGTQTLDASNVGNIIIVTLDSWGQLHLQAEETAISANELTNRVKALAETIQQKGGKARVYVRGDTSVQYGKIIEIMAMLKAVGIDEVSLVTQKQ</sequence>
<evidence type="ECO:0000256" key="4">
    <source>
        <dbReference type="ARBA" id="ARBA00022692"/>
    </source>
</evidence>
<keyword evidence="6 8" id="KW-0472">Membrane</keyword>
<feature type="transmembrane region" description="Helical" evidence="8">
    <location>
        <begin position="16"/>
        <end position="37"/>
    </location>
</feature>
<evidence type="ECO:0000256" key="2">
    <source>
        <dbReference type="ARBA" id="ARBA00005811"/>
    </source>
</evidence>
<dbReference type="RefSeq" id="WP_002686072.1">
    <property type="nucleotide sequence ID" value="NZ_JH600070.1"/>
</dbReference>
<evidence type="ECO:0000256" key="8">
    <source>
        <dbReference type="SAM" id="Phobius"/>
    </source>
</evidence>
<keyword evidence="10" id="KW-1185">Reference proteome</keyword>
<evidence type="ECO:0000256" key="3">
    <source>
        <dbReference type="ARBA" id="ARBA00022475"/>
    </source>
</evidence>
<comment type="subcellular location">
    <subcellularLocation>
        <location evidence="1">Cell membrane</location>
        <topology evidence="1">Single-pass membrane protein</topology>
    </subcellularLocation>
    <subcellularLocation>
        <location evidence="7">Cell membrane</location>
        <topology evidence="7">Single-pass type II membrane protein</topology>
    </subcellularLocation>
</comment>
<keyword evidence="4 7" id="KW-0812">Transmembrane</keyword>
<dbReference type="eggNOG" id="COG0848">
    <property type="taxonomic scope" value="Bacteria"/>
</dbReference>
<dbReference type="Pfam" id="PF02472">
    <property type="entry name" value="ExbD"/>
    <property type="match status" value="1"/>
</dbReference>
<dbReference type="OrthoDB" id="9798629at2"/>
<dbReference type="GO" id="GO:0015031">
    <property type="term" value="P:protein transport"/>
    <property type="evidence" value="ECO:0007669"/>
    <property type="project" value="UniProtKB-KW"/>
</dbReference>
<dbReference type="HOGENOM" id="CLU_085305_1_3_6"/>
<gene>
    <name evidence="9" type="ORF">BegalDRAFT_1946</name>
</gene>
<dbReference type="GO" id="GO:0022857">
    <property type="term" value="F:transmembrane transporter activity"/>
    <property type="evidence" value="ECO:0007669"/>
    <property type="project" value="InterPro"/>
</dbReference>
<keyword evidence="7" id="KW-0813">Transport</keyword>
<evidence type="ECO:0000256" key="5">
    <source>
        <dbReference type="ARBA" id="ARBA00022989"/>
    </source>
</evidence>
<dbReference type="PANTHER" id="PTHR30558">
    <property type="entry name" value="EXBD MEMBRANE COMPONENT OF PMF-DRIVEN MACROMOLECULE IMPORT SYSTEM"/>
    <property type="match status" value="1"/>
</dbReference>
<protein>
    <submittedName>
        <fullName evidence="9">Biopolymer transport protein</fullName>
    </submittedName>
</protein>
<keyword evidence="5 8" id="KW-1133">Transmembrane helix</keyword>
<name>I3CGS5_9GAMM</name>